<organism evidence="3 4">
    <name type="scientific">Vitis vinifera</name>
    <name type="common">Grape</name>
    <dbReference type="NCBI Taxonomy" id="29760"/>
    <lineage>
        <taxon>Eukaryota</taxon>
        <taxon>Viridiplantae</taxon>
        <taxon>Streptophyta</taxon>
        <taxon>Embryophyta</taxon>
        <taxon>Tracheophyta</taxon>
        <taxon>Spermatophyta</taxon>
        <taxon>Magnoliopsida</taxon>
        <taxon>eudicotyledons</taxon>
        <taxon>Gunneridae</taxon>
        <taxon>Pentapetalae</taxon>
        <taxon>rosids</taxon>
        <taxon>Vitales</taxon>
        <taxon>Vitaceae</taxon>
        <taxon>Viteae</taxon>
        <taxon>Vitis</taxon>
    </lineage>
</organism>
<protein>
    <submittedName>
        <fullName evidence="3">Uncharacterized protein</fullName>
    </submittedName>
</protein>
<dbReference type="EMBL" id="QGNW01001746">
    <property type="protein sequence ID" value="RVW31635.1"/>
    <property type="molecule type" value="Genomic_DNA"/>
</dbReference>
<feature type="region of interest" description="Disordered" evidence="2">
    <location>
        <begin position="1"/>
        <end position="20"/>
    </location>
</feature>
<accession>A0A438D860</accession>
<evidence type="ECO:0000256" key="2">
    <source>
        <dbReference type="SAM" id="MobiDB-lite"/>
    </source>
</evidence>
<dbReference type="Proteomes" id="UP000288805">
    <property type="component" value="Unassembled WGS sequence"/>
</dbReference>
<dbReference type="AlphaFoldDB" id="A0A438D860"/>
<proteinExistence type="predicted"/>
<reference evidence="3 4" key="1">
    <citation type="journal article" date="2018" name="PLoS Genet.">
        <title>Population sequencing reveals clonal diversity and ancestral inbreeding in the grapevine cultivar Chardonnay.</title>
        <authorList>
            <person name="Roach M.J."/>
            <person name="Johnson D.L."/>
            <person name="Bohlmann J."/>
            <person name="van Vuuren H.J."/>
            <person name="Jones S.J."/>
            <person name="Pretorius I.S."/>
            <person name="Schmidt S.A."/>
            <person name="Borneman A.R."/>
        </authorList>
    </citation>
    <scope>NUCLEOTIDE SEQUENCE [LARGE SCALE GENOMIC DNA]</scope>
    <source>
        <strain evidence="4">cv. Chardonnay</strain>
        <tissue evidence="3">Leaf</tissue>
    </source>
</reference>
<evidence type="ECO:0000313" key="4">
    <source>
        <dbReference type="Proteomes" id="UP000288805"/>
    </source>
</evidence>
<comment type="caution">
    <text evidence="3">The sequence shown here is derived from an EMBL/GenBank/DDBJ whole genome shotgun (WGS) entry which is preliminary data.</text>
</comment>
<name>A0A438D860_VITVI</name>
<sequence length="780" mass="86953">MLVPPSDAASPNSMPVVEKEVGPAPGEAFGGAAPIEEVLDQKDTPTPAYPPIWDEMMEMLKRGDPLTFVSARLHFGMLESVVSRIQQLQGCTVPEIVEVRLEVVEAIRAFVSHRLGGGKELHARLERVKTDLVAAQKVAMEGAEALKLAEREREAICAEVDKLKKEGEAVEVKLKGAEQENSQLKKEKNELEVGFVTQKKELEAEYQKQVDEMYFFGYRCCMKKNGIMHDIHSLPSDDEDEILGGAFPVFLELPDSHFNCIFEDLSEDECFDLEGVGQCLTVVVGNRPLLIGSHLDGCTFPYFVRPVQVLSKFLAFVLLTLHGSPGHGHAYFHRDGCVHPYTRAKGVFLVDCPGVGFVRCLCLLFALGPVVNYNRLGNPESADDVLPNKLHEIFVFDASISFRPYPLTEIVSDNEQEFLLNGRGRQRSHYIHSPLCEWPRPRYWWPSSTPASGRDVLKIGLLSGCHKSFHGEAGSLHPDPMWMLGFFRQGSCSEILLYDVFFTPSFFDSAADGKFCDGGSGLDMYGQQYGFSYGKSNSYSYQGINLYVIRLGDLLDSPFVQLFQGVPHFHQIMSLEAASASTRFNPDIMASYSTSLFDAENSNRMACSNCSPIRDCRRRPTLDPNDWETPSTYLGTSAMKSAMTYLFMDNLGWYSISYSLNSMAHFSILSDRSGLCKILRRGWLLSVHPIAPASLSTRKKGCSLFVNRAMKRPSATSLPVTTNPRNLPTLTPKAHLDGLSFMSYLLSKWKTSCKCMVYSSLFLLLTTMSSIPLSCDRSKV</sequence>
<keyword evidence="1" id="KW-0175">Coiled coil</keyword>
<evidence type="ECO:0000313" key="3">
    <source>
        <dbReference type="EMBL" id="RVW31635.1"/>
    </source>
</evidence>
<feature type="coiled-coil region" evidence="1">
    <location>
        <begin position="146"/>
        <end position="194"/>
    </location>
</feature>
<gene>
    <name evidence="3" type="ORF">CK203_092717</name>
</gene>
<evidence type="ECO:0000256" key="1">
    <source>
        <dbReference type="SAM" id="Coils"/>
    </source>
</evidence>